<keyword evidence="2" id="KW-1185">Reference proteome</keyword>
<evidence type="ECO:0000313" key="1">
    <source>
        <dbReference type="EMBL" id="CAG5140670.1"/>
    </source>
</evidence>
<dbReference type="EMBL" id="CAJRGZ010000015">
    <property type="protein sequence ID" value="CAG5140670.1"/>
    <property type="molecule type" value="Genomic_DNA"/>
</dbReference>
<sequence>MRITTFLWAAGTGTHIPRRMNRHHVREILGLSERQWPIFLRVSLAVCKEFPRAFWGDLNPAEKQYLTQKIRDSVQEEGLPVLDDKGIEWRVSKVLPELRHYTRFADQYGAWETTAGRTFPNKVIREACDANIHKIPTKGLRYWTQIPEEIRLELATEVNKRLVESGLPAMDEEALLYRIRKHMNHWIREKLGRKPSRTGS</sequence>
<dbReference type="AlphaFoldDB" id="A0A8J2HSE6"/>
<name>A0A8J2HSE6_9PLEO</name>
<dbReference type="Proteomes" id="UP000676310">
    <property type="component" value="Unassembled WGS sequence"/>
</dbReference>
<organism evidence="1 2">
    <name type="scientific">Alternaria atra</name>
    <dbReference type="NCBI Taxonomy" id="119953"/>
    <lineage>
        <taxon>Eukaryota</taxon>
        <taxon>Fungi</taxon>
        <taxon>Dikarya</taxon>
        <taxon>Ascomycota</taxon>
        <taxon>Pezizomycotina</taxon>
        <taxon>Dothideomycetes</taxon>
        <taxon>Pleosporomycetidae</taxon>
        <taxon>Pleosporales</taxon>
        <taxon>Pleosporineae</taxon>
        <taxon>Pleosporaceae</taxon>
        <taxon>Alternaria</taxon>
        <taxon>Alternaria sect. Ulocladioides</taxon>
    </lineage>
</organism>
<evidence type="ECO:0000313" key="2">
    <source>
        <dbReference type="Proteomes" id="UP000676310"/>
    </source>
</evidence>
<reference evidence="1" key="1">
    <citation type="submission" date="2021-05" db="EMBL/GenBank/DDBJ databases">
        <authorList>
            <person name="Stam R."/>
        </authorList>
    </citation>
    <scope>NUCLEOTIDE SEQUENCE</scope>
    <source>
        <strain evidence="1">CS162</strain>
    </source>
</reference>
<dbReference type="GeneID" id="67019606"/>
<dbReference type="RefSeq" id="XP_043164288.1">
    <property type="nucleotide sequence ID" value="XM_043308353.1"/>
</dbReference>
<proteinExistence type="predicted"/>
<comment type="caution">
    <text evidence="1">The sequence shown here is derived from an EMBL/GenBank/DDBJ whole genome shotgun (WGS) entry which is preliminary data.</text>
</comment>
<dbReference type="OrthoDB" id="3661843at2759"/>
<gene>
    <name evidence="1" type="ORF">ALTATR162_LOCUS759</name>
</gene>
<accession>A0A8J2HSE6</accession>
<protein>
    <submittedName>
        <fullName evidence="1">Uncharacterized protein</fullName>
    </submittedName>
</protein>